<dbReference type="EMBL" id="FLMQ01000056">
    <property type="protein sequence ID" value="SBP89464.1"/>
    <property type="molecule type" value="Genomic_DNA"/>
</dbReference>
<protein>
    <recommendedName>
        <fullName evidence="1">Flagellar hook-length control protein-like C-terminal domain-containing protein</fullName>
    </recommendedName>
</protein>
<proteinExistence type="predicted"/>
<gene>
    <name evidence="2" type="ORF">THIARS_71084</name>
</gene>
<evidence type="ECO:0000259" key="1">
    <source>
        <dbReference type="Pfam" id="PF02120"/>
    </source>
</evidence>
<name>A0A238D8J8_THIDL</name>
<organism evidence="2 3">
    <name type="scientific">Thiomonas delicata</name>
    <name type="common">Thiomonas cuprina</name>
    <dbReference type="NCBI Taxonomy" id="364030"/>
    <lineage>
        <taxon>Bacteria</taxon>
        <taxon>Pseudomonadati</taxon>
        <taxon>Pseudomonadota</taxon>
        <taxon>Betaproteobacteria</taxon>
        <taxon>Burkholderiales</taxon>
        <taxon>Thiomonas</taxon>
    </lineage>
</organism>
<reference evidence="2 3" key="1">
    <citation type="submission" date="2016-06" db="EMBL/GenBank/DDBJ databases">
        <authorList>
            <person name="Kjaerup R.B."/>
            <person name="Dalgaard T.S."/>
            <person name="Juul-Madsen H.R."/>
        </authorList>
    </citation>
    <scope>NUCLEOTIDE SEQUENCE [LARGE SCALE GENOMIC DNA]</scope>
    <source>
        <strain evidence="2 3">DSM 16361</strain>
    </source>
</reference>
<dbReference type="OrthoDB" id="5296742at2"/>
<dbReference type="AlphaFoldDB" id="A0A238D8J8"/>
<keyword evidence="3" id="KW-1185">Reference proteome</keyword>
<accession>A0A238D8J8</accession>
<evidence type="ECO:0000313" key="3">
    <source>
        <dbReference type="Proteomes" id="UP000214566"/>
    </source>
</evidence>
<dbReference type="RefSeq" id="WP_094161538.1">
    <property type="nucleotide sequence ID" value="NZ_LT592171.1"/>
</dbReference>
<dbReference type="Pfam" id="PF02120">
    <property type="entry name" value="Flg_hook"/>
    <property type="match status" value="1"/>
</dbReference>
<dbReference type="Proteomes" id="UP000214566">
    <property type="component" value="Unassembled WGS sequence"/>
</dbReference>
<evidence type="ECO:0000313" key="2">
    <source>
        <dbReference type="EMBL" id="SBP89464.1"/>
    </source>
</evidence>
<dbReference type="InterPro" id="IPR021136">
    <property type="entry name" value="Flagellar_hook_control-like_C"/>
</dbReference>
<sequence>MSSLPGVPSALPATQTGGAAFEARSVAPPGSPAAALALAPGTRVLAEVVQTQADGQVLLRLGQALLAATLPGQHAVGQQLPLVVLSEPGAQPLLLLAPPNSPALEQPQLSATAQLLGRLQQLAPQSVAVQRTGPVWVEPGPMPAPQLAHALAQSVKSSGLFYESHLAAWAQGQLPLPELLAEPQGQLSLLLARLPTPASAAPPAGMPAAVAVAVAAPQAQAARQAAAPSVPGAPDQVPAQTSGVLPPAAQTAAGGPGLDLRAQQALQAYAGLQARPAAMQAGITELPAQLQGLVQQQLATLAQGQVLWAGQIWPGQELQWRIEPDDARAGGEPGSASARGWTTVLKLDLPQLGQLVVTLHLGADQHLRVKLQHSAQAASILRDRRAEFSRSLQDAGLQLDALALQPLPTP</sequence>
<feature type="domain" description="Flagellar hook-length control protein-like C-terminal" evidence="1">
    <location>
        <begin position="336"/>
        <end position="402"/>
    </location>
</feature>